<dbReference type="STRING" id="857087.Metme_0797"/>
<dbReference type="OrthoDB" id="5571683at2"/>
<dbReference type="RefSeq" id="WP_013817505.1">
    <property type="nucleotide sequence ID" value="NC_015572.1"/>
</dbReference>
<protein>
    <submittedName>
        <fullName evidence="1">Uncharacterized protein</fullName>
    </submittedName>
</protein>
<reference evidence="1 2" key="1">
    <citation type="journal article" date="2011" name="J. Bacteriol.">
        <title>Complete Genome Sequence of the Aerobic Marine Methanotroph Methylomonas methanica MC09.</title>
        <authorList>
            <person name="Boden R."/>
            <person name="Cunliffe M."/>
            <person name="Scanlan J."/>
            <person name="Moussard H."/>
            <person name="Kits K.D."/>
            <person name="Klotz M.G."/>
            <person name="Jetten M.S."/>
            <person name="Vuilleumier S."/>
            <person name="Han J."/>
            <person name="Peters L."/>
            <person name="Mikhailova N."/>
            <person name="Teshima H."/>
            <person name="Tapia R."/>
            <person name="Kyrpides N."/>
            <person name="Ivanova N."/>
            <person name="Pagani I."/>
            <person name="Cheng J.F."/>
            <person name="Goodwin L."/>
            <person name="Han C."/>
            <person name="Hauser L."/>
            <person name="Land M.L."/>
            <person name="Lapidus A."/>
            <person name="Lucas S."/>
            <person name="Pitluck S."/>
            <person name="Woyke T."/>
            <person name="Stein L."/>
            <person name="Murrell J.C."/>
        </authorList>
    </citation>
    <scope>NUCLEOTIDE SEQUENCE [LARGE SCALE GENOMIC DNA]</scope>
    <source>
        <strain evidence="1 2">MC09</strain>
    </source>
</reference>
<dbReference type="HOGENOM" id="CLU_2554364_0_0_6"/>
<proteinExistence type="predicted"/>
<evidence type="ECO:0000313" key="1">
    <source>
        <dbReference type="EMBL" id="AEF99236.1"/>
    </source>
</evidence>
<reference evidence="2" key="3">
    <citation type="submission" date="2011-05" db="EMBL/GenBank/DDBJ databases">
        <title>Complete sequence of Methylomonas methanica MC09.</title>
        <authorList>
            <consortium name="US DOE Joint Genome Institute"/>
            <person name="Lucas S."/>
            <person name="Han J."/>
            <person name="Lapidus A."/>
            <person name="Cheng J.-F."/>
            <person name="Goodwin L."/>
            <person name="Pitluck S."/>
            <person name="Peters L."/>
            <person name="Mikhailova N."/>
            <person name="Teshima H."/>
            <person name="Han C."/>
            <person name="Tapia R."/>
            <person name="Land M."/>
            <person name="Hauser L."/>
            <person name="Kyrpides N."/>
            <person name="Ivanova N."/>
            <person name="Pagani I."/>
            <person name="Stein L."/>
            <person name="Woyke T."/>
        </authorList>
    </citation>
    <scope>NUCLEOTIDE SEQUENCE [LARGE SCALE GENOMIC DNA]</scope>
    <source>
        <strain evidence="2">MC09</strain>
    </source>
</reference>
<organism evidence="1 2">
    <name type="scientific">Methylomonas methanica (strain DSM 25384 / MC09)</name>
    <dbReference type="NCBI Taxonomy" id="857087"/>
    <lineage>
        <taxon>Bacteria</taxon>
        <taxon>Pseudomonadati</taxon>
        <taxon>Pseudomonadota</taxon>
        <taxon>Gammaproteobacteria</taxon>
        <taxon>Methylococcales</taxon>
        <taxon>Methylococcaceae</taxon>
        <taxon>Methylomonas</taxon>
    </lineage>
</organism>
<gene>
    <name evidence="1" type="ordered locus">Metme_0797</name>
</gene>
<evidence type="ECO:0000313" key="2">
    <source>
        <dbReference type="Proteomes" id="UP000008888"/>
    </source>
</evidence>
<dbReference type="KEGG" id="mmt:Metme_0797"/>
<sequence>MDEESQQALNSSASNSAVLSFQDLLHAGRYDAASDYFSLSITRRGKSLRIQITTNDAHPVTYAAVIPGQDKFDISALLFVAQ</sequence>
<keyword evidence="2" id="KW-1185">Reference proteome</keyword>
<reference key="2">
    <citation type="submission" date="2011-05" db="EMBL/GenBank/DDBJ databases">
        <title>Complete genome sequence of the aerobic marine methanotroph Methylomonas methanica MC09.</title>
        <authorList>
            <person name="Boden R."/>
            <person name="Cunliffe M."/>
            <person name="Scanlan J."/>
            <person name="Moussard H."/>
            <person name="Kits K.D."/>
            <person name="Klotz M."/>
            <person name="Jetten M."/>
            <person name="Vuilleumier S."/>
            <person name="Han J."/>
            <person name="Peters L."/>
            <person name="Mikhailova N."/>
            <person name="Teshima H."/>
            <person name="Tapia R."/>
            <person name="Kyrpides N."/>
            <person name="Ivanova N."/>
            <person name="Pagani I."/>
            <person name="Cheng J.-F."/>
            <person name="Goodwin L."/>
            <person name="Han C."/>
            <person name="Hauser L."/>
            <person name="Land M."/>
            <person name="Lapidus A."/>
            <person name="Lucas S."/>
            <person name="Pitluck S."/>
            <person name="Woyke T."/>
            <person name="Stein L.Y."/>
            <person name="Murrell C."/>
        </authorList>
    </citation>
    <scope>NUCLEOTIDE SEQUENCE</scope>
    <source>
        <strain>MC09</strain>
    </source>
</reference>
<dbReference type="EMBL" id="CP002738">
    <property type="protein sequence ID" value="AEF99236.1"/>
    <property type="molecule type" value="Genomic_DNA"/>
</dbReference>
<dbReference type="AlphaFoldDB" id="G0A5V9"/>
<accession>G0A5V9</accession>
<name>G0A5V9_METMM</name>
<dbReference type="Proteomes" id="UP000008888">
    <property type="component" value="Chromosome"/>
</dbReference>